<accession>A0AAV2MYK0</accession>
<dbReference type="EMBL" id="CAXIPU020000606">
    <property type="protein sequence ID" value="CAL1672500.1"/>
    <property type="molecule type" value="Genomic_DNA"/>
</dbReference>
<feature type="compositionally biased region" description="Basic residues" evidence="1">
    <location>
        <begin position="49"/>
        <end position="69"/>
    </location>
</feature>
<evidence type="ECO:0000256" key="1">
    <source>
        <dbReference type="SAM" id="MobiDB-lite"/>
    </source>
</evidence>
<sequence>MQVKQITSTRKPMYTWCGREDHGAGQLSRSRDSREVQIFDGQTTDPKKGQHKRRRRHSIRVVQRKSSHQ</sequence>
<name>A0AAV2MYK0_9HYME</name>
<evidence type="ECO:0000313" key="3">
    <source>
        <dbReference type="Proteomes" id="UP001497644"/>
    </source>
</evidence>
<comment type="caution">
    <text evidence="2">The sequence shown here is derived from an EMBL/GenBank/DDBJ whole genome shotgun (WGS) entry which is preliminary data.</text>
</comment>
<feature type="region of interest" description="Disordered" evidence="1">
    <location>
        <begin position="1"/>
        <end position="69"/>
    </location>
</feature>
<protein>
    <submittedName>
        <fullName evidence="2">Uncharacterized protein</fullName>
    </submittedName>
</protein>
<keyword evidence="3" id="KW-1185">Reference proteome</keyword>
<organism evidence="2 3">
    <name type="scientific">Lasius platythorax</name>
    <dbReference type="NCBI Taxonomy" id="488582"/>
    <lineage>
        <taxon>Eukaryota</taxon>
        <taxon>Metazoa</taxon>
        <taxon>Ecdysozoa</taxon>
        <taxon>Arthropoda</taxon>
        <taxon>Hexapoda</taxon>
        <taxon>Insecta</taxon>
        <taxon>Pterygota</taxon>
        <taxon>Neoptera</taxon>
        <taxon>Endopterygota</taxon>
        <taxon>Hymenoptera</taxon>
        <taxon>Apocrita</taxon>
        <taxon>Aculeata</taxon>
        <taxon>Formicoidea</taxon>
        <taxon>Formicidae</taxon>
        <taxon>Formicinae</taxon>
        <taxon>Lasius</taxon>
        <taxon>Lasius</taxon>
    </lineage>
</organism>
<feature type="compositionally biased region" description="Basic and acidic residues" evidence="1">
    <location>
        <begin position="18"/>
        <end position="37"/>
    </location>
</feature>
<gene>
    <name evidence="2" type="ORF">LPLAT_LOCUS8304</name>
</gene>
<reference evidence="2" key="1">
    <citation type="submission" date="2024-04" db="EMBL/GenBank/DDBJ databases">
        <authorList>
            <consortium name="Molecular Ecology Group"/>
        </authorList>
    </citation>
    <scope>NUCLEOTIDE SEQUENCE</scope>
</reference>
<dbReference type="AlphaFoldDB" id="A0AAV2MYK0"/>
<feature type="compositionally biased region" description="Polar residues" evidence="1">
    <location>
        <begin position="1"/>
        <end position="10"/>
    </location>
</feature>
<proteinExistence type="predicted"/>
<dbReference type="Proteomes" id="UP001497644">
    <property type="component" value="Unassembled WGS sequence"/>
</dbReference>
<evidence type="ECO:0000313" key="2">
    <source>
        <dbReference type="EMBL" id="CAL1672500.1"/>
    </source>
</evidence>